<evidence type="ECO:0000256" key="1">
    <source>
        <dbReference type="SAM" id="SignalP"/>
    </source>
</evidence>
<protein>
    <recommendedName>
        <fullName evidence="4">Secreted protein</fullName>
    </recommendedName>
</protein>
<feature type="chain" id="PRO_5036823463" description="Secreted protein" evidence="1">
    <location>
        <begin position="34"/>
        <end position="130"/>
    </location>
</feature>
<keyword evidence="1" id="KW-0732">Signal</keyword>
<reference evidence="3" key="1">
    <citation type="journal article" date="2016" name="Nature">
        <title>Genome evolution in the allotetraploid frog Xenopus laevis.</title>
        <authorList>
            <person name="Session A.M."/>
            <person name="Uno Y."/>
            <person name="Kwon T."/>
            <person name="Chapman J.A."/>
            <person name="Toyoda A."/>
            <person name="Takahashi S."/>
            <person name="Fukui A."/>
            <person name="Hikosaka A."/>
            <person name="Suzuki A."/>
            <person name="Kondo M."/>
            <person name="van Heeringen S.J."/>
            <person name="Quigley I."/>
            <person name="Heinz S."/>
            <person name="Ogino H."/>
            <person name="Ochi H."/>
            <person name="Hellsten U."/>
            <person name="Lyons J.B."/>
            <person name="Simakov O."/>
            <person name="Putnam N."/>
            <person name="Stites J."/>
            <person name="Kuroki Y."/>
            <person name="Tanaka T."/>
            <person name="Michiue T."/>
            <person name="Watanabe M."/>
            <person name="Bogdanovic O."/>
            <person name="Lister R."/>
            <person name="Georgiou G."/>
            <person name="Paranjpe S.S."/>
            <person name="van Kruijsbergen I."/>
            <person name="Shu S."/>
            <person name="Carlson J."/>
            <person name="Kinoshita T."/>
            <person name="Ohta Y."/>
            <person name="Mawaribuchi S."/>
            <person name="Jenkins J."/>
            <person name="Grimwood J."/>
            <person name="Schmutz J."/>
            <person name="Mitros T."/>
            <person name="Mozaffari S.V."/>
            <person name="Suzuki Y."/>
            <person name="Haramoto Y."/>
            <person name="Yamamoto T.S."/>
            <person name="Takagi C."/>
            <person name="Heald R."/>
            <person name="Miller K."/>
            <person name="Haudenschild C."/>
            <person name="Kitzman J."/>
            <person name="Nakayama T."/>
            <person name="Izutsu Y."/>
            <person name="Robert J."/>
            <person name="Fortriede J."/>
            <person name="Burns K."/>
            <person name="Lotay V."/>
            <person name="Karimi K."/>
            <person name="Yasuoka Y."/>
            <person name="Dichmann D.S."/>
            <person name="Flajnik M.F."/>
            <person name="Houston D.W."/>
            <person name="Shendure J."/>
            <person name="DuPasquier L."/>
            <person name="Vize P.D."/>
            <person name="Zorn A.M."/>
            <person name="Ito M."/>
            <person name="Marcotte E.M."/>
            <person name="Wallingford J.B."/>
            <person name="Ito Y."/>
            <person name="Asashima M."/>
            <person name="Ueno N."/>
            <person name="Matsuda Y."/>
            <person name="Veenstra G.J."/>
            <person name="Fujiyama A."/>
            <person name="Harland R.M."/>
            <person name="Taira M."/>
            <person name="Rokhsar D.S."/>
        </authorList>
    </citation>
    <scope>NUCLEOTIDE SEQUENCE [LARGE SCALE GENOMIC DNA]</scope>
    <source>
        <strain evidence="3">J</strain>
    </source>
</reference>
<sequence length="130" mass="14675">MHLSAPIPCFLLAHHPTALSLLVVILKLERTRAKAGFIWPVIFLKTVIHTLEKAVTKALNKYHYGGLTERGVMCLANVLSKRNSHLRIISLSKLVIRAAAWQNLITALHYVTSICLYAQCIFKKRNNICE</sequence>
<proteinExistence type="predicted"/>
<accession>A0A974HXI5</accession>
<dbReference type="AlphaFoldDB" id="A0A974HXI5"/>
<evidence type="ECO:0000313" key="3">
    <source>
        <dbReference type="Proteomes" id="UP000694892"/>
    </source>
</evidence>
<evidence type="ECO:0000313" key="2">
    <source>
        <dbReference type="EMBL" id="OCT93830.1"/>
    </source>
</evidence>
<evidence type="ECO:0008006" key="4">
    <source>
        <dbReference type="Google" id="ProtNLM"/>
    </source>
</evidence>
<dbReference type="Proteomes" id="UP000694892">
    <property type="component" value="Chromosome 2L"/>
</dbReference>
<name>A0A974HXI5_XENLA</name>
<dbReference type="EMBL" id="CM004468">
    <property type="protein sequence ID" value="OCT93830.1"/>
    <property type="molecule type" value="Genomic_DNA"/>
</dbReference>
<feature type="signal peptide" evidence="1">
    <location>
        <begin position="1"/>
        <end position="33"/>
    </location>
</feature>
<organism evidence="2 3">
    <name type="scientific">Xenopus laevis</name>
    <name type="common">African clawed frog</name>
    <dbReference type="NCBI Taxonomy" id="8355"/>
    <lineage>
        <taxon>Eukaryota</taxon>
        <taxon>Metazoa</taxon>
        <taxon>Chordata</taxon>
        <taxon>Craniata</taxon>
        <taxon>Vertebrata</taxon>
        <taxon>Euteleostomi</taxon>
        <taxon>Amphibia</taxon>
        <taxon>Batrachia</taxon>
        <taxon>Anura</taxon>
        <taxon>Pipoidea</taxon>
        <taxon>Pipidae</taxon>
        <taxon>Xenopodinae</taxon>
        <taxon>Xenopus</taxon>
        <taxon>Xenopus</taxon>
    </lineage>
</organism>
<gene>
    <name evidence="2" type="ORF">XELAEV_18011501mg</name>
</gene>